<dbReference type="InterPro" id="IPR002015">
    <property type="entry name" value="Proteasome/cyclosome_rpt"/>
</dbReference>
<feature type="compositionally biased region" description="Polar residues" evidence="6">
    <location>
        <begin position="1"/>
        <end position="10"/>
    </location>
</feature>
<accession>A0A7C8ZGU5</accession>
<keyword evidence="4 5" id="KW-0647">Proteasome</keyword>
<evidence type="ECO:0000259" key="7">
    <source>
        <dbReference type="Pfam" id="PF17781"/>
    </source>
</evidence>
<proteinExistence type="inferred from homology"/>
<dbReference type="GO" id="GO:0043161">
    <property type="term" value="P:proteasome-mediated ubiquitin-dependent protein catabolic process"/>
    <property type="evidence" value="ECO:0007669"/>
    <property type="project" value="TreeGrafter"/>
</dbReference>
<dbReference type="GO" id="GO:0005634">
    <property type="term" value="C:nucleus"/>
    <property type="evidence" value="ECO:0007669"/>
    <property type="project" value="TreeGrafter"/>
</dbReference>
<dbReference type="GO" id="GO:0034515">
    <property type="term" value="C:proteasome storage granule"/>
    <property type="evidence" value="ECO:0007669"/>
    <property type="project" value="TreeGrafter"/>
</dbReference>
<dbReference type="InterPro" id="IPR041433">
    <property type="entry name" value="RPN1_C"/>
</dbReference>
<dbReference type="InterPro" id="IPR016024">
    <property type="entry name" value="ARM-type_fold"/>
</dbReference>
<name>A0A7C8ZGU5_OPUST</name>
<feature type="domain" description="26S proteasome non-ATPase regulatory subunit RPN1 C-terminal" evidence="8">
    <location>
        <begin position="833"/>
        <end position="886"/>
    </location>
</feature>
<evidence type="ECO:0000256" key="5">
    <source>
        <dbReference type="PIRNR" id="PIRNR015965"/>
    </source>
</evidence>
<sequence>MDPEPSNTGAGSRKESTVKVPSKDPKKKDDKKDEDLSEEDLALKQQLELYVERVQDPDAALQKVALESMRQEIRNATSSMTSVPKPLKFLRPHYGTLKAYYEKMQDSELKKLLADILSVLALTMSAEGERESLKYRLLGSKDDIGSWGHEYVRNLAGEIAQEYAKRQNEDAPIDDLMDLVQQIVAFHMKHNAEPEAVDLLMEVEDLDLLVEHVDKTNYKRTCLYLTAAAKYLPGPDDMLVLDIAYTIYLKFEEYACALQIALFLDNLQYVKQIFTSCNDLLQKKQFCFILARHEVAFELDEEMVSEDDDREQLQEIINNSKLSEGYLTLARDIEVMEPKSPEDIYKAHLLDGRASASGTVDSARQNLAATFVNAFVNAGFGQDKLMTAPAEASTGSSSANWLYKNKEHGKTSAAASLGMILLWDVDSGLAQLDKYFHSNDSHVVAGALLGVGIVNCGIKNDCDPALALLGEYIDKEDPSIRIGAIMGLGIAYANTQNEQIRNRLTPILSDAKASLDVIAFTAISLGLVYVGSCNEEVAQAIIFALMDRSESDLGEPLAKLLPLGLGLLYLGKQESVEATAEVSKTFNEKIRKHCDMMLLSCAYAGTGNVLKVQSLLGHCAQHLDKSETHQGPAVLGIAMIAMAEELGLEMAIRSLEHLLQYGEQNIRRAVPLALGLLCISNPKVNVMDTLSRLSHDSDSEVAMAAIISLGLIGAGTNNARIAGMLRNLSSYYYKDSSALFCVRIAQGLVHLGKGLLTLNPYHSDRFLLSPMALAGLVTMLHACLDMKAIILGKYHYVLYFLVLAMQPRMLLTVDANLKPVSVPVRVGQAVDVVGQAGRPKTITGFQTHSTPVLLSVGDRAELATEKYIPLSPILEGFIILKENPEYKEEH</sequence>
<evidence type="ECO:0000256" key="2">
    <source>
        <dbReference type="ARBA" id="ARBA00022737"/>
    </source>
</evidence>
<feature type="region of interest" description="Disordered" evidence="6">
    <location>
        <begin position="1"/>
        <end position="39"/>
    </location>
</feature>
<keyword evidence="2" id="KW-0677">Repeat</keyword>
<dbReference type="Gene3D" id="1.25.10.10">
    <property type="entry name" value="Leucine-rich Repeat Variant"/>
    <property type="match status" value="1"/>
</dbReference>
<keyword evidence="3" id="KW-0832">Ubl conjugation</keyword>
<dbReference type="PANTHER" id="PTHR10943">
    <property type="entry name" value="26S PROTEASOME NON-ATPASE REGULATORY SUBUNIT"/>
    <property type="match status" value="1"/>
</dbReference>
<evidence type="ECO:0000256" key="3">
    <source>
        <dbReference type="ARBA" id="ARBA00022843"/>
    </source>
</evidence>
<organism evidence="9">
    <name type="scientific">Opuntia streptacantha</name>
    <name type="common">Prickly pear cactus</name>
    <name type="synonym">Opuntia cardona</name>
    <dbReference type="NCBI Taxonomy" id="393608"/>
    <lineage>
        <taxon>Eukaryota</taxon>
        <taxon>Viridiplantae</taxon>
        <taxon>Streptophyta</taxon>
        <taxon>Embryophyta</taxon>
        <taxon>Tracheophyta</taxon>
        <taxon>Spermatophyta</taxon>
        <taxon>Magnoliopsida</taxon>
        <taxon>eudicotyledons</taxon>
        <taxon>Gunneridae</taxon>
        <taxon>Pentapetalae</taxon>
        <taxon>Caryophyllales</taxon>
        <taxon>Cactineae</taxon>
        <taxon>Cactaceae</taxon>
        <taxon>Opuntioideae</taxon>
        <taxon>Opuntia</taxon>
    </lineage>
</organism>
<evidence type="ECO:0000256" key="1">
    <source>
        <dbReference type="ARBA" id="ARBA00005460"/>
    </source>
</evidence>
<dbReference type="Pfam" id="PF01851">
    <property type="entry name" value="PC_rep"/>
    <property type="match status" value="2"/>
</dbReference>
<dbReference type="EMBL" id="GISG01130558">
    <property type="protein sequence ID" value="MBA4642958.1"/>
    <property type="molecule type" value="Transcribed_RNA"/>
</dbReference>
<protein>
    <recommendedName>
        <fullName evidence="5">26S proteasome non-ATPase regulatory subunit 2 homolog</fullName>
    </recommendedName>
</protein>
<dbReference type="Pfam" id="PF17781">
    <property type="entry name" value="RPN1_RPN2_N"/>
    <property type="match status" value="1"/>
</dbReference>
<evidence type="ECO:0000313" key="9">
    <source>
        <dbReference type="EMBL" id="MBA4642958.1"/>
    </source>
</evidence>
<dbReference type="PANTHER" id="PTHR10943:SF1">
    <property type="entry name" value="26S PROTEASOME NON-ATPASE REGULATORY SUBUNIT 2"/>
    <property type="match status" value="1"/>
</dbReference>
<feature type="compositionally biased region" description="Basic and acidic residues" evidence="6">
    <location>
        <begin position="12"/>
        <end position="34"/>
    </location>
</feature>
<dbReference type="AlphaFoldDB" id="A0A7C8ZGU5"/>
<dbReference type="Pfam" id="PF18051">
    <property type="entry name" value="RPN1_C"/>
    <property type="match status" value="1"/>
</dbReference>
<dbReference type="GO" id="GO:0030234">
    <property type="term" value="F:enzyme regulator activity"/>
    <property type="evidence" value="ECO:0007669"/>
    <property type="project" value="UniProtKB-UniRule"/>
</dbReference>
<evidence type="ECO:0000259" key="8">
    <source>
        <dbReference type="Pfam" id="PF18051"/>
    </source>
</evidence>
<reference evidence="9" key="1">
    <citation type="journal article" date="2013" name="J. Plant Res.">
        <title>Effect of fungi and light on seed germination of three Opuntia species from semiarid lands of central Mexico.</title>
        <authorList>
            <person name="Delgado-Sanchez P."/>
            <person name="Jimenez-Bremont J.F."/>
            <person name="Guerrero-Gonzalez Mde L."/>
            <person name="Flores J."/>
        </authorList>
    </citation>
    <scope>NUCLEOTIDE SEQUENCE</scope>
    <source>
        <tissue evidence="9">Cladode</tissue>
    </source>
</reference>
<evidence type="ECO:0000256" key="4">
    <source>
        <dbReference type="ARBA" id="ARBA00022942"/>
    </source>
</evidence>
<evidence type="ECO:0000256" key="6">
    <source>
        <dbReference type="SAM" id="MobiDB-lite"/>
    </source>
</evidence>
<dbReference type="InterPro" id="IPR040892">
    <property type="entry name" value="RPN1_N"/>
</dbReference>
<dbReference type="GO" id="GO:0008540">
    <property type="term" value="C:proteasome regulatory particle, base subcomplex"/>
    <property type="evidence" value="ECO:0007669"/>
    <property type="project" value="UniProtKB-UniRule"/>
</dbReference>
<dbReference type="FunFam" id="1.25.10.10:FF:000084">
    <property type="entry name" value="26S proteasome non-ATPase regulatory subunit 2 homolog"/>
    <property type="match status" value="1"/>
</dbReference>
<dbReference type="SUPFAM" id="SSF48371">
    <property type="entry name" value="ARM repeat"/>
    <property type="match status" value="1"/>
</dbReference>
<dbReference type="GO" id="GO:0042176">
    <property type="term" value="P:regulation of protein catabolic process"/>
    <property type="evidence" value="ECO:0007669"/>
    <property type="project" value="InterPro"/>
</dbReference>
<comment type="function">
    <text evidence="5">Acts as a regulatory subunit of the 26 proteasome which is involved in the ATP-dependent degradation of ubiquitinated proteins.</text>
</comment>
<dbReference type="PIRSF" id="PIRSF015965">
    <property type="entry name" value="26S_Psome_Rpn1"/>
    <property type="match status" value="1"/>
</dbReference>
<dbReference type="InterPro" id="IPR016643">
    <property type="entry name" value="26S_Psome_Rpn1"/>
</dbReference>
<comment type="subunit">
    <text evidence="5">Component of the 19S regulatory particle (RP/PA700) base subcomplex of the 26S proteasome. The 26S proteasome is composed of a core protease (CP), known as the 20S proteasome, capped at one or both ends by the 19S regulatory particle (RP/PA700). The RP/PA700 complex is composed of at least 17 different subunits in two subcomplexes, the base and the lid, which form the portions proximal and distal to the 20S proteolytic core, respectively.</text>
</comment>
<comment type="similarity">
    <text evidence="1 5">Belongs to the proteasome subunit S2 family.</text>
</comment>
<dbReference type="InterPro" id="IPR011989">
    <property type="entry name" value="ARM-like"/>
</dbReference>
<feature type="domain" description="RPN1 N-terminal" evidence="7">
    <location>
        <begin position="47"/>
        <end position="349"/>
    </location>
</feature>
<reference evidence="9" key="2">
    <citation type="submission" date="2020-07" db="EMBL/GenBank/DDBJ databases">
        <authorList>
            <person name="Vera ALvarez R."/>
            <person name="Arias-Moreno D.M."/>
            <person name="Jimenez-Jacinto V."/>
            <person name="Jimenez-Bremont J.F."/>
            <person name="Swaminathan K."/>
            <person name="Moose S.P."/>
            <person name="Guerrero-Gonzalez M.L."/>
            <person name="Marino-Ramirez L."/>
            <person name="Landsman D."/>
            <person name="Rodriguez-Kessler M."/>
            <person name="Delgado-Sanchez P."/>
        </authorList>
    </citation>
    <scope>NUCLEOTIDE SEQUENCE</scope>
    <source>
        <tissue evidence="9">Cladode</tissue>
    </source>
</reference>